<dbReference type="Proteomes" id="UP000199114">
    <property type="component" value="Unassembled WGS sequence"/>
</dbReference>
<evidence type="ECO:0000313" key="1">
    <source>
        <dbReference type="EMBL" id="SEQ50795.1"/>
    </source>
</evidence>
<proteinExistence type="predicted"/>
<protein>
    <submittedName>
        <fullName evidence="1">Uncharacterized protein</fullName>
    </submittedName>
</protein>
<reference evidence="2" key="1">
    <citation type="submission" date="2016-10" db="EMBL/GenBank/DDBJ databases">
        <authorList>
            <person name="Varghese N."/>
            <person name="Submissions S."/>
        </authorList>
    </citation>
    <scope>NUCLEOTIDE SEQUENCE [LARGE SCALE GENOMIC DNA]</scope>
    <source>
        <strain evidence="2">DSM 25055</strain>
    </source>
</reference>
<dbReference type="EMBL" id="FOFD01000002">
    <property type="protein sequence ID" value="SEQ50795.1"/>
    <property type="molecule type" value="Genomic_DNA"/>
</dbReference>
<name>A0A1H9GL00_9EURY</name>
<dbReference type="RefSeq" id="WP_090616859.1">
    <property type="nucleotide sequence ID" value="NZ_FOFD01000002.1"/>
</dbReference>
<organism evidence="1 2">
    <name type="scientific">Natrinema salaciae</name>
    <dbReference type="NCBI Taxonomy" id="1186196"/>
    <lineage>
        <taxon>Archaea</taxon>
        <taxon>Methanobacteriati</taxon>
        <taxon>Methanobacteriota</taxon>
        <taxon>Stenosarchaea group</taxon>
        <taxon>Halobacteria</taxon>
        <taxon>Halobacteriales</taxon>
        <taxon>Natrialbaceae</taxon>
        <taxon>Natrinema</taxon>
    </lineage>
</organism>
<accession>A0A1H9GL00</accession>
<dbReference type="InterPro" id="IPR006311">
    <property type="entry name" value="TAT_signal"/>
</dbReference>
<dbReference type="PROSITE" id="PS51318">
    <property type="entry name" value="TAT"/>
    <property type="match status" value="1"/>
</dbReference>
<keyword evidence="2" id="KW-1185">Reference proteome</keyword>
<evidence type="ECO:0000313" key="2">
    <source>
        <dbReference type="Proteomes" id="UP000199114"/>
    </source>
</evidence>
<dbReference type="AlphaFoldDB" id="A0A1H9GL00"/>
<sequence>MSSKNTRREVVKKGIAATAAIGALGSVGSAAAASSGDIYISVPGADQGDYQVQIDFEDQDDVTINTESGEFEWSNWNFEGETIELQGVVSHDADIHLTYENTSASVNESYTDDAVDVSIF</sequence>
<gene>
    <name evidence="1" type="ORF">SAMN04489841_1920</name>
</gene>